<feature type="signal peptide" evidence="3">
    <location>
        <begin position="1"/>
        <end position="24"/>
    </location>
</feature>
<evidence type="ECO:0000259" key="4">
    <source>
        <dbReference type="PROSITE" id="PS51123"/>
    </source>
</evidence>
<dbReference type="PANTHER" id="PTHR30329">
    <property type="entry name" value="STATOR ELEMENT OF FLAGELLAR MOTOR COMPLEX"/>
    <property type="match status" value="1"/>
</dbReference>
<sequence>MARNNVRFWLIPLALAVSGMLAFAATWASADRIERSLHPHVRAALDDAGMRSADVTMDGRDAVISDVPEGRSERVEAVVGGIEGVRGVDVREKQMTDAQRRAQSSIDRVLERAPIRFAAYSTELKGASSRAIAQLADVMRSTPPELRFRIGGHAAQVPELNQRQARELSRGRAEAVATALVEAGVNHRRLTTIAHADTQPAGGDRSNGSAAEDRRDRRVEITVL</sequence>
<dbReference type="InterPro" id="IPR050330">
    <property type="entry name" value="Bact_OuterMem_StrucFunc"/>
</dbReference>
<accession>A0A660CJ79</accession>
<gene>
    <name evidence="5" type="ORF">JD82_02908</name>
</gene>
<protein>
    <submittedName>
        <fullName evidence="5">Outer membrane protein OmpA-like peptidoglycan-associated protein</fullName>
    </submittedName>
</protein>
<feature type="region of interest" description="Disordered" evidence="2">
    <location>
        <begin position="193"/>
        <end position="224"/>
    </location>
</feature>
<name>A0A660CJ79_9PSEU</name>
<dbReference type="PANTHER" id="PTHR30329:SF21">
    <property type="entry name" value="LIPOPROTEIN YIAD-RELATED"/>
    <property type="match status" value="1"/>
</dbReference>
<dbReference type="SUPFAM" id="SSF103088">
    <property type="entry name" value="OmpA-like"/>
    <property type="match status" value="1"/>
</dbReference>
<feature type="domain" description="OmpA-like" evidence="4">
    <location>
        <begin position="104"/>
        <end position="224"/>
    </location>
</feature>
<evidence type="ECO:0000256" key="3">
    <source>
        <dbReference type="SAM" id="SignalP"/>
    </source>
</evidence>
<comment type="caution">
    <text evidence="5">The sequence shown here is derived from an EMBL/GenBank/DDBJ whole genome shotgun (WGS) entry which is preliminary data.</text>
</comment>
<dbReference type="Gene3D" id="3.30.1330.60">
    <property type="entry name" value="OmpA-like domain"/>
    <property type="match status" value="1"/>
</dbReference>
<dbReference type="CDD" id="cd07185">
    <property type="entry name" value="OmpA_C-like"/>
    <property type="match status" value="1"/>
</dbReference>
<dbReference type="EMBL" id="VLJV01000001">
    <property type="protein sequence ID" value="TWH21055.1"/>
    <property type="molecule type" value="Genomic_DNA"/>
</dbReference>
<evidence type="ECO:0000313" key="5">
    <source>
        <dbReference type="EMBL" id="TWH21055.1"/>
    </source>
</evidence>
<keyword evidence="3" id="KW-0732">Signal</keyword>
<dbReference type="GO" id="GO:0016020">
    <property type="term" value="C:membrane"/>
    <property type="evidence" value="ECO:0007669"/>
    <property type="project" value="UniProtKB-UniRule"/>
</dbReference>
<proteinExistence type="predicted"/>
<dbReference type="AlphaFoldDB" id="A0A660CJ79"/>
<organism evidence="5 6">
    <name type="scientific">Prauserella rugosa</name>
    <dbReference type="NCBI Taxonomy" id="43354"/>
    <lineage>
        <taxon>Bacteria</taxon>
        <taxon>Bacillati</taxon>
        <taxon>Actinomycetota</taxon>
        <taxon>Actinomycetes</taxon>
        <taxon>Pseudonocardiales</taxon>
        <taxon>Pseudonocardiaceae</taxon>
        <taxon>Prauserella</taxon>
    </lineage>
</organism>
<reference evidence="5 6" key="1">
    <citation type="submission" date="2019-07" db="EMBL/GenBank/DDBJ databases">
        <title>R&amp;d 2014.</title>
        <authorList>
            <person name="Klenk H.-P."/>
        </authorList>
    </citation>
    <scope>NUCLEOTIDE SEQUENCE [LARGE SCALE GENOMIC DNA]</scope>
    <source>
        <strain evidence="5 6">DSM 43194</strain>
    </source>
</reference>
<dbReference type="RefSeq" id="WP_036876461.1">
    <property type="nucleotide sequence ID" value="NZ_JOIJ01000007.1"/>
</dbReference>
<evidence type="ECO:0000313" key="6">
    <source>
        <dbReference type="Proteomes" id="UP000317303"/>
    </source>
</evidence>
<dbReference type="PROSITE" id="PS51123">
    <property type="entry name" value="OMPA_2"/>
    <property type="match status" value="1"/>
</dbReference>
<keyword evidence="1" id="KW-0472">Membrane</keyword>
<feature type="chain" id="PRO_5025003772" evidence="3">
    <location>
        <begin position="25"/>
        <end position="224"/>
    </location>
</feature>
<dbReference type="InterPro" id="IPR036737">
    <property type="entry name" value="OmpA-like_sf"/>
</dbReference>
<dbReference type="OrthoDB" id="3555397at2"/>
<dbReference type="InterPro" id="IPR006665">
    <property type="entry name" value="OmpA-like"/>
</dbReference>
<evidence type="ECO:0000256" key="2">
    <source>
        <dbReference type="SAM" id="MobiDB-lite"/>
    </source>
</evidence>
<evidence type="ECO:0000256" key="1">
    <source>
        <dbReference type="PROSITE-ProRule" id="PRU00473"/>
    </source>
</evidence>
<dbReference type="Pfam" id="PF00691">
    <property type="entry name" value="OmpA"/>
    <property type="match status" value="1"/>
</dbReference>
<feature type="compositionally biased region" description="Basic and acidic residues" evidence="2">
    <location>
        <begin position="211"/>
        <end position="224"/>
    </location>
</feature>
<dbReference type="Proteomes" id="UP000317303">
    <property type="component" value="Unassembled WGS sequence"/>
</dbReference>
<keyword evidence="6" id="KW-1185">Reference proteome</keyword>